<feature type="compositionally biased region" description="Low complexity" evidence="1">
    <location>
        <begin position="234"/>
        <end position="247"/>
    </location>
</feature>
<reference evidence="2" key="2">
    <citation type="submission" date="2020-01" db="EMBL/GenBank/DDBJ databases">
        <authorList>
            <person name="Korhonen P.K.K."/>
            <person name="Guangxu M.G."/>
            <person name="Wang T.W."/>
            <person name="Stroehlein A.J.S."/>
            <person name="Young N.D."/>
            <person name="Ang C.-S.A."/>
            <person name="Fernando D.W.F."/>
            <person name="Lu H.L."/>
            <person name="Taylor S.T."/>
            <person name="Ehtesham M.E.M."/>
            <person name="Najaraj S.H.N."/>
            <person name="Harsha G.H.G."/>
            <person name="Madugundu A.M."/>
            <person name="Renuse S.R."/>
            <person name="Holt D.H."/>
            <person name="Pandey A.P."/>
            <person name="Papenfuss A.P."/>
            <person name="Gasser R.B.G."/>
            <person name="Fischer K.F."/>
        </authorList>
    </citation>
    <scope>NUCLEOTIDE SEQUENCE</scope>
    <source>
        <strain evidence="2">SSS_KF_BRIS2020</strain>
    </source>
</reference>
<feature type="region of interest" description="Disordered" evidence="1">
    <location>
        <begin position="137"/>
        <end position="174"/>
    </location>
</feature>
<reference evidence="3" key="3">
    <citation type="submission" date="2022-06" db="UniProtKB">
        <authorList>
            <consortium name="EnsemblMetazoa"/>
        </authorList>
    </citation>
    <scope>IDENTIFICATION</scope>
</reference>
<feature type="region of interest" description="Disordered" evidence="1">
    <location>
        <begin position="1"/>
        <end position="109"/>
    </location>
</feature>
<dbReference type="EMBL" id="WVUK01000053">
    <property type="protein sequence ID" value="KAF7494527.1"/>
    <property type="molecule type" value="Genomic_DNA"/>
</dbReference>
<protein>
    <submittedName>
        <fullName evidence="2 3">Uncharacterized protein</fullName>
    </submittedName>
</protein>
<name>A0A834RFG5_SARSC</name>
<accession>A0A834RFG5</accession>
<organism evidence="2">
    <name type="scientific">Sarcoptes scabiei</name>
    <name type="common">Itch mite</name>
    <name type="synonym">Acarus scabiei</name>
    <dbReference type="NCBI Taxonomy" id="52283"/>
    <lineage>
        <taxon>Eukaryota</taxon>
        <taxon>Metazoa</taxon>
        <taxon>Ecdysozoa</taxon>
        <taxon>Arthropoda</taxon>
        <taxon>Chelicerata</taxon>
        <taxon>Arachnida</taxon>
        <taxon>Acari</taxon>
        <taxon>Acariformes</taxon>
        <taxon>Sarcoptiformes</taxon>
        <taxon>Astigmata</taxon>
        <taxon>Psoroptidia</taxon>
        <taxon>Sarcoptoidea</taxon>
        <taxon>Sarcoptidae</taxon>
        <taxon>Sarcoptinae</taxon>
        <taxon>Sarcoptes</taxon>
    </lineage>
</organism>
<evidence type="ECO:0000313" key="3">
    <source>
        <dbReference type="EnsemblMetazoa" id="KAF7494527.1"/>
    </source>
</evidence>
<evidence type="ECO:0000313" key="4">
    <source>
        <dbReference type="Proteomes" id="UP000070412"/>
    </source>
</evidence>
<keyword evidence="4" id="KW-1185">Reference proteome</keyword>
<reference evidence="4" key="1">
    <citation type="journal article" date="2020" name="PLoS Negl. Trop. Dis.">
        <title>High-quality nuclear genome for Sarcoptes scabiei-A critical resource for a neglected parasite.</title>
        <authorList>
            <person name="Korhonen P.K."/>
            <person name="Gasser R.B."/>
            <person name="Ma G."/>
            <person name="Wang T."/>
            <person name="Stroehlein A.J."/>
            <person name="Young N.D."/>
            <person name="Ang C.S."/>
            <person name="Fernando D.D."/>
            <person name="Lu H.C."/>
            <person name="Taylor S."/>
            <person name="Reynolds S.L."/>
            <person name="Mofiz E."/>
            <person name="Najaraj S.H."/>
            <person name="Gowda H."/>
            <person name="Madugundu A."/>
            <person name="Renuse S."/>
            <person name="Holt D."/>
            <person name="Pandey A."/>
            <person name="Papenfuss A.T."/>
            <person name="Fischer K."/>
        </authorList>
    </citation>
    <scope>NUCLEOTIDE SEQUENCE [LARGE SCALE GENOMIC DNA]</scope>
</reference>
<dbReference type="Proteomes" id="UP000070412">
    <property type="component" value="Unassembled WGS sequence"/>
</dbReference>
<sequence length="247" mass="27507">MDPFKTPISKSPLSQQKSSKTIGSKSSLQTRKTVLRKISDGSNSLPPKSKQNNNLNSLEPNKSRKNDWQTMSPMMVKQLRSLGTMENRMKTDPNGSKSRSPLSPPRLFPVERKALGSKKISLKTMISIDDDRLRLKSKSARPLKDPVSVKTFESSKTGSKRIKSSMKVMPKKTSTPISIKTLKSTNETNYLFKPKTVSVRNDLIDGLGKLQSKSPRPMTPSKILSLRSMKESSKTPTLSLSSKNFPL</sequence>
<evidence type="ECO:0000256" key="1">
    <source>
        <dbReference type="SAM" id="MobiDB-lite"/>
    </source>
</evidence>
<evidence type="ECO:0000313" key="2">
    <source>
        <dbReference type="EMBL" id="KAF7494527.1"/>
    </source>
</evidence>
<feature type="compositionally biased region" description="Low complexity" evidence="1">
    <location>
        <begin position="9"/>
        <end position="20"/>
    </location>
</feature>
<feature type="compositionally biased region" description="Polar residues" evidence="1">
    <location>
        <begin position="21"/>
        <end position="32"/>
    </location>
</feature>
<dbReference type="EnsemblMetazoa" id="SSS_1967s_mrna">
    <property type="protein sequence ID" value="KAF7494527.1"/>
    <property type="gene ID" value="SSS_1967"/>
</dbReference>
<feature type="compositionally biased region" description="Polar residues" evidence="1">
    <location>
        <begin position="40"/>
        <end position="60"/>
    </location>
</feature>
<dbReference type="AlphaFoldDB" id="A0A834RFG5"/>
<gene>
    <name evidence="2" type="ORF">SSS_1967</name>
</gene>
<proteinExistence type="predicted"/>
<feature type="region of interest" description="Disordered" evidence="1">
    <location>
        <begin position="208"/>
        <end position="247"/>
    </location>
</feature>